<feature type="non-terminal residue" evidence="1">
    <location>
        <position position="1"/>
    </location>
</feature>
<accession>A0AAW0XTV5</accession>
<keyword evidence="2" id="KW-1185">Reference proteome</keyword>
<reference evidence="1 2" key="1">
    <citation type="journal article" date="2024" name="BMC Genomics">
        <title>Genome assembly of redclaw crayfish (Cherax quadricarinatus) provides insights into its immune adaptation and hypoxia tolerance.</title>
        <authorList>
            <person name="Liu Z."/>
            <person name="Zheng J."/>
            <person name="Li H."/>
            <person name="Fang K."/>
            <person name="Wang S."/>
            <person name="He J."/>
            <person name="Zhou D."/>
            <person name="Weng S."/>
            <person name="Chi M."/>
            <person name="Gu Z."/>
            <person name="He J."/>
            <person name="Li F."/>
            <person name="Wang M."/>
        </authorList>
    </citation>
    <scope>NUCLEOTIDE SEQUENCE [LARGE SCALE GENOMIC DNA]</scope>
    <source>
        <strain evidence="1">ZL_2023a</strain>
    </source>
</reference>
<gene>
    <name evidence="1" type="ORF">OTU49_001712</name>
</gene>
<protein>
    <submittedName>
        <fullName evidence="1">Uncharacterized protein</fullName>
    </submittedName>
</protein>
<evidence type="ECO:0000313" key="1">
    <source>
        <dbReference type="EMBL" id="KAK8742887.1"/>
    </source>
</evidence>
<dbReference type="EMBL" id="JARKIK010000027">
    <property type="protein sequence ID" value="KAK8742887.1"/>
    <property type="molecule type" value="Genomic_DNA"/>
</dbReference>
<evidence type="ECO:0000313" key="2">
    <source>
        <dbReference type="Proteomes" id="UP001445076"/>
    </source>
</evidence>
<proteinExistence type="predicted"/>
<comment type="caution">
    <text evidence="1">The sequence shown here is derived from an EMBL/GenBank/DDBJ whole genome shotgun (WGS) entry which is preliminary data.</text>
</comment>
<name>A0AAW0XTV5_CHEQU</name>
<sequence length="137" mass="15520">LLISIIVFLIIVLFLLFAPYCQYCLPYDIILPAVEILSRADLQTADKHAKADIASRMPKQKAKIQSADQHIKINRGRSSHKQAEHEVLRSIENKQSLILLMFCLCITTDKGMQTADHNKNIDWCANTYGNKFSSTEA</sequence>
<dbReference type="Proteomes" id="UP001445076">
    <property type="component" value="Unassembled WGS sequence"/>
</dbReference>
<dbReference type="AlphaFoldDB" id="A0AAW0XTV5"/>
<organism evidence="1 2">
    <name type="scientific">Cherax quadricarinatus</name>
    <name type="common">Australian red claw crayfish</name>
    <dbReference type="NCBI Taxonomy" id="27406"/>
    <lineage>
        <taxon>Eukaryota</taxon>
        <taxon>Metazoa</taxon>
        <taxon>Ecdysozoa</taxon>
        <taxon>Arthropoda</taxon>
        <taxon>Crustacea</taxon>
        <taxon>Multicrustacea</taxon>
        <taxon>Malacostraca</taxon>
        <taxon>Eumalacostraca</taxon>
        <taxon>Eucarida</taxon>
        <taxon>Decapoda</taxon>
        <taxon>Pleocyemata</taxon>
        <taxon>Astacidea</taxon>
        <taxon>Parastacoidea</taxon>
        <taxon>Parastacidae</taxon>
        <taxon>Cherax</taxon>
    </lineage>
</organism>